<dbReference type="SMART" id="SM00184">
    <property type="entry name" value="RING"/>
    <property type="match status" value="1"/>
</dbReference>
<proteinExistence type="predicted"/>
<dbReference type="SMART" id="SM00336">
    <property type="entry name" value="BBOX"/>
    <property type="match status" value="1"/>
</dbReference>
<dbReference type="Gene3D" id="3.30.40.10">
    <property type="entry name" value="Zinc/RING finger domain, C3HC4 (zinc finger)"/>
    <property type="match status" value="1"/>
</dbReference>
<organism evidence="9 10">
    <name type="scientific">Catharus ustulatus</name>
    <name type="common">Russet-backed thrush</name>
    <name type="synonym">Hylocichla ustulatus</name>
    <dbReference type="NCBI Taxonomy" id="91951"/>
    <lineage>
        <taxon>Eukaryota</taxon>
        <taxon>Metazoa</taxon>
        <taxon>Chordata</taxon>
        <taxon>Craniata</taxon>
        <taxon>Vertebrata</taxon>
        <taxon>Euteleostomi</taxon>
        <taxon>Archelosauria</taxon>
        <taxon>Archosauria</taxon>
        <taxon>Dinosauria</taxon>
        <taxon>Saurischia</taxon>
        <taxon>Theropoda</taxon>
        <taxon>Coelurosauria</taxon>
        <taxon>Aves</taxon>
        <taxon>Neognathae</taxon>
        <taxon>Neoaves</taxon>
        <taxon>Telluraves</taxon>
        <taxon>Australaves</taxon>
        <taxon>Passeriformes</taxon>
        <taxon>Turdidae</taxon>
        <taxon>Catharus</taxon>
    </lineage>
</organism>
<dbReference type="InterPro" id="IPR013083">
    <property type="entry name" value="Znf_RING/FYVE/PHD"/>
</dbReference>
<sequence length="549" mass="61668">APAEPRPAAGTPPPEVQQEEEDEDEDFQFLRCEGCGQDSAQPRLLSCLHTLCPGCLSDTKQCPLCQAAAGAPAMDNLLFANLRSRLQVWRQIRSSGGPGCSRCKGEAALVWCSDCEEFFCAKCFEEHQWWHKKKAHRVRKVEELRAGSARQFLEDTKTSCRPSPAWLRYHPALTPTMCPLPGSIYCPRCERALCCPCALLDTGHSPFRDLRAESRRRQDELRSLRRDLRRLHGAFEAALARLRSEAARREEQRERLRECVRASAERLEQLVRREAEELRALLEARPERDRSALTEELRGAEGALLRLEAAERLVERLGRYGGEQELMDMQPFVKGALLQLQQLRPPEPPELREPPDFAECRARLVLLPHPKPGPLLSLPIPLFPVFPHPRIPTSHQARSFPIPLLHPLVFHREFRDQGSSSQTHPKSSVPQFPPAPSGIQVHPNSTLFLQEENPIHPKIQNVSSLKEIHVDQVRPIPTRWDLMGSGCSHPNPNPAFPASPALLLEEAAVFLHGQGQPGVSQNPESSQIPLGIPDGARPLHVAAQLRPQR</sequence>
<feature type="domain" description="RING-type" evidence="7">
    <location>
        <begin position="32"/>
        <end position="66"/>
    </location>
</feature>
<evidence type="ECO:0000313" key="10">
    <source>
        <dbReference type="Proteomes" id="UP000694563"/>
    </source>
</evidence>
<keyword evidence="10" id="KW-1185">Reference proteome</keyword>
<dbReference type="CDD" id="cd19804">
    <property type="entry name" value="Bbox1_TRIM19_C-V"/>
    <property type="match status" value="1"/>
</dbReference>
<evidence type="ECO:0000256" key="4">
    <source>
        <dbReference type="PROSITE-ProRule" id="PRU00024"/>
    </source>
</evidence>
<keyword evidence="1" id="KW-0479">Metal-binding</keyword>
<evidence type="ECO:0000313" key="9">
    <source>
        <dbReference type="Ensembl" id="ENSCUSP00005015132.1"/>
    </source>
</evidence>
<reference evidence="9" key="1">
    <citation type="submission" date="2020-10" db="EMBL/GenBank/DDBJ databases">
        <title>Catharus ustulatus (Swainson's thrush) genome, bCatUst1, primary haplotype v2.</title>
        <authorList>
            <person name="Delmore K."/>
            <person name="Vafadar M."/>
            <person name="Formenti G."/>
            <person name="Chow W."/>
            <person name="Pelan S."/>
            <person name="Howe K."/>
            <person name="Rhie A."/>
            <person name="Mountcastle J."/>
            <person name="Haase B."/>
            <person name="Fedrigo O."/>
            <person name="Jarvis E.D."/>
        </authorList>
    </citation>
    <scope>NUCLEOTIDE SEQUENCE [LARGE SCALE GENOMIC DNA]</scope>
</reference>
<evidence type="ECO:0008006" key="11">
    <source>
        <dbReference type="Google" id="ProtNLM"/>
    </source>
</evidence>
<dbReference type="Pfam" id="PF22586">
    <property type="entry name" value="ANCHR-like_BBOX"/>
    <property type="match status" value="1"/>
</dbReference>
<feature type="region of interest" description="Disordered" evidence="6">
    <location>
        <begin position="415"/>
        <end position="437"/>
    </location>
</feature>
<keyword evidence="2 4" id="KW-0863">Zinc-finger</keyword>
<evidence type="ECO:0000256" key="6">
    <source>
        <dbReference type="SAM" id="MobiDB-lite"/>
    </source>
</evidence>
<dbReference type="GO" id="GO:0045087">
    <property type="term" value="P:innate immune response"/>
    <property type="evidence" value="ECO:0007669"/>
    <property type="project" value="TreeGrafter"/>
</dbReference>
<reference evidence="9" key="2">
    <citation type="submission" date="2025-08" db="UniProtKB">
        <authorList>
            <consortium name="Ensembl"/>
        </authorList>
    </citation>
    <scope>IDENTIFICATION</scope>
</reference>
<dbReference type="SUPFAM" id="SSF57850">
    <property type="entry name" value="RING/U-box"/>
    <property type="match status" value="1"/>
</dbReference>
<dbReference type="GO" id="GO:0008270">
    <property type="term" value="F:zinc ion binding"/>
    <property type="evidence" value="ECO:0007669"/>
    <property type="project" value="UniProtKB-KW"/>
</dbReference>
<feature type="domain" description="B box-type" evidence="8">
    <location>
        <begin position="100"/>
        <end position="141"/>
    </location>
</feature>
<dbReference type="InterPro" id="IPR001841">
    <property type="entry name" value="Znf_RING"/>
</dbReference>
<evidence type="ECO:0000259" key="8">
    <source>
        <dbReference type="PROSITE" id="PS50119"/>
    </source>
</evidence>
<evidence type="ECO:0000259" key="7">
    <source>
        <dbReference type="PROSITE" id="PS50089"/>
    </source>
</evidence>
<name>A0A8C3ULA2_CATUS</name>
<accession>A0A8C3ULA2</accession>
<dbReference type="PROSITE" id="PS00518">
    <property type="entry name" value="ZF_RING_1"/>
    <property type="match status" value="1"/>
</dbReference>
<dbReference type="AlphaFoldDB" id="A0A8C3ULA2"/>
<evidence type="ECO:0000256" key="3">
    <source>
        <dbReference type="ARBA" id="ARBA00022833"/>
    </source>
</evidence>
<dbReference type="PANTHER" id="PTHR25462">
    <property type="entry name" value="BONUS, ISOFORM C-RELATED"/>
    <property type="match status" value="1"/>
</dbReference>
<dbReference type="PANTHER" id="PTHR25462:SF302">
    <property type="entry name" value="PROTEIN PML"/>
    <property type="match status" value="1"/>
</dbReference>
<feature type="compositionally biased region" description="Polar residues" evidence="6">
    <location>
        <begin position="417"/>
        <end position="430"/>
    </location>
</feature>
<dbReference type="InterPro" id="IPR000315">
    <property type="entry name" value="Znf_B-box"/>
</dbReference>
<dbReference type="Ensembl" id="ENSCUST00005015717.1">
    <property type="protein sequence ID" value="ENSCUSP00005015132.1"/>
    <property type="gene ID" value="ENSCUSG00005009713.1"/>
</dbReference>
<dbReference type="GO" id="GO:0044790">
    <property type="term" value="P:suppression of viral release by host"/>
    <property type="evidence" value="ECO:0007669"/>
    <property type="project" value="TreeGrafter"/>
</dbReference>
<evidence type="ECO:0000256" key="5">
    <source>
        <dbReference type="SAM" id="Coils"/>
    </source>
</evidence>
<feature type="region of interest" description="Disordered" evidence="6">
    <location>
        <begin position="1"/>
        <end position="24"/>
    </location>
</feature>
<keyword evidence="3" id="KW-0862">Zinc</keyword>
<feature type="coiled-coil region" evidence="5">
    <location>
        <begin position="207"/>
        <end position="310"/>
    </location>
</feature>
<dbReference type="InterPro" id="IPR021978">
    <property type="entry name" value="PML-like_CC"/>
</dbReference>
<dbReference type="Pfam" id="PF12126">
    <property type="entry name" value="PML_CC"/>
    <property type="match status" value="1"/>
</dbReference>
<dbReference type="PROSITE" id="PS50119">
    <property type="entry name" value="ZF_BBOX"/>
    <property type="match status" value="1"/>
</dbReference>
<evidence type="ECO:0000256" key="2">
    <source>
        <dbReference type="ARBA" id="ARBA00022771"/>
    </source>
</evidence>
<reference evidence="9" key="3">
    <citation type="submission" date="2025-09" db="UniProtKB">
        <authorList>
            <consortium name="Ensembl"/>
        </authorList>
    </citation>
    <scope>IDENTIFICATION</scope>
</reference>
<dbReference type="GO" id="GO:0008630">
    <property type="term" value="P:intrinsic apoptotic signaling pathway in response to DNA damage"/>
    <property type="evidence" value="ECO:0007669"/>
    <property type="project" value="TreeGrafter"/>
</dbReference>
<dbReference type="Proteomes" id="UP000694563">
    <property type="component" value="Chromosome 12"/>
</dbReference>
<dbReference type="GO" id="GO:0005654">
    <property type="term" value="C:nucleoplasm"/>
    <property type="evidence" value="ECO:0007669"/>
    <property type="project" value="TreeGrafter"/>
</dbReference>
<keyword evidence="5" id="KW-0175">Coiled coil</keyword>
<dbReference type="InterPro" id="IPR017907">
    <property type="entry name" value="Znf_RING_CS"/>
</dbReference>
<dbReference type="PROSITE" id="PS50089">
    <property type="entry name" value="ZF_RING_2"/>
    <property type="match status" value="1"/>
</dbReference>
<evidence type="ECO:0000256" key="1">
    <source>
        <dbReference type="ARBA" id="ARBA00022723"/>
    </source>
</evidence>
<dbReference type="Gene3D" id="3.30.160.60">
    <property type="entry name" value="Classic Zinc Finger"/>
    <property type="match status" value="1"/>
</dbReference>
<protein>
    <recommendedName>
        <fullName evidence="11">PML protein</fullName>
    </recommendedName>
</protein>
<dbReference type="InterPro" id="IPR047153">
    <property type="entry name" value="TRIM45/56/19-like"/>
</dbReference>